<dbReference type="RefSeq" id="XP_067927347.1">
    <property type="nucleotide sequence ID" value="XM_068060676.1"/>
</dbReference>
<evidence type="ECO:0000313" key="2">
    <source>
        <dbReference type="Proteomes" id="UP000221165"/>
    </source>
</evidence>
<protein>
    <submittedName>
        <fullName evidence="1">Uncharacterized protein</fullName>
    </submittedName>
</protein>
<accession>A0A2C6KNY0</accession>
<dbReference type="GeneID" id="94423887"/>
<name>A0A2C6KNY0_9APIC</name>
<organism evidence="1 2">
    <name type="scientific">Cystoisospora suis</name>
    <dbReference type="NCBI Taxonomy" id="483139"/>
    <lineage>
        <taxon>Eukaryota</taxon>
        <taxon>Sar</taxon>
        <taxon>Alveolata</taxon>
        <taxon>Apicomplexa</taxon>
        <taxon>Conoidasida</taxon>
        <taxon>Coccidia</taxon>
        <taxon>Eucoccidiorida</taxon>
        <taxon>Eimeriorina</taxon>
        <taxon>Sarcocystidae</taxon>
        <taxon>Cystoisospora</taxon>
    </lineage>
</organism>
<gene>
    <name evidence="1" type="ORF">CSUI_000442</name>
</gene>
<reference evidence="1 2" key="1">
    <citation type="journal article" date="2017" name="Int. J. Parasitol.">
        <title>The genome of the protozoan parasite Cystoisospora suis and a reverse vaccinology approach to identify vaccine candidates.</title>
        <authorList>
            <person name="Palmieri N."/>
            <person name="Shrestha A."/>
            <person name="Ruttkowski B."/>
            <person name="Beck T."/>
            <person name="Vogl C."/>
            <person name="Tomley F."/>
            <person name="Blake D.P."/>
            <person name="Joachim A."/>
        </authorList>
    </citation>
    <scope>NUCLEOTIDE SEQUENCE [LARGE SCALE GENOMIC DNA]</scope>
    <source>
        <strain evidence="1 2">Wien I</strain>
    </source>
</reference>
<dbReference type="AlphaFoldDB" id="A0A2C6KNY0"/>
<sequence length="84" mass="9468">MHSLRTEASSGHVLAPLSRLRLCTTGTGFKRPLRNWPLDGSLLNSMFKCTPSTRELLRLRFLRFAALSLYDCHSPSVIALLRVL</sequence>
<keyword evidence="2" id="KW-1185">Reference proteome</keyword>
<dbReference type="VEuPathDB" id="ToxoDB:CSUI_000442"/>
<dbReference type="EMBL" id="MIGC01000183">
    <property type="protein sequence ID" value="PHJ25701.1"/>
    <property type="molecule type" value="Genomic_DNA"/>
</dbReference>
<comment type="caution">
    <text evidence="1">The sequence shown here is derived from an EMBL/GenBank/DDBJ whole genome shotgun (WGS) entry which is preliminary data.</text>
</comment>
<dbReference type="Proteomes" id="UP000221165">
    <property type="component" value="Unassembled WGS sequence"/>
</dbReference>
<evidence type="ECO:0000313" key="1">
    <source>
        <dbReference type="EMBL" id="PHJ25701.1"/>
    </source>
</evidence>
<proteinExistence type="predicted"/>